<proteinExistence type="predicted"/>
<dbReference type="AlphaFoldDB" id="A0A0D0CKE5"/>
<dbReference type="HOGENOM" id="CLU_006344_0_1_1"/>
<evidence type="ECO:0000313" key="2">
    <source>
        <dbReference type="Proteomes" id="UP000053593"/>
    </source>
</evidence>
<dbReference type="EMBL" id="KN834782">
    <property type="protein sequence ID" value="KIK58907.1"/>
    <property type="molecule type" value="Genomic_DNA"/>
</dbReference>
<gene>
    <name evidence="1" type="ORF">GYMLUDRAFT_170266</name>
</gene>
<dbReference type="Proteomes" id="UP000053593">
    <property type="component" value="Unassembled WGS sequence"/>
</dbReference>
<keyword evidence="2" id="KW-1185">Reference proteome</keyword>
<evidence type="ECO:0000313" key="1">
    <source>
        <dbReference type="EMBL" id="KIK58907.1"/>
    </source>
</evidence>
<organism evidence="1 2">
    <name type="scientific">Collybiopsis luxurians FD-317 M1</name>
    <dbReference type="NCBI Taxonomy" id="944289"/>
    <lineage>
        <taxon>Eukaryota</taxon>
        <taxon>Fungi</taxon>
        <taxon>Dikarya</taxon>
        <taxon>Basidiomycota</taxon>
        <taxon>Agaricomycotina</taxon>
        <taxon>Agaricomycetes</taxon>
        <taxon>Agaricomycetidae</taxon>
        <taxon>Agaricales</taxon>
        <taxon>Marasmiineae</taxon>
        <taxon>Omphalotaceae</taxon>
        <taxon>Collybiopsis</taxon>
        <taxon>Collybiopsis luxurians</taxon>
    </lineage>
</organism>
<accession>A0A0D0CKE5</accession>
<sequence>MDELDKRIQCLPPASGMCNFRNGISGLSQVSSTEQKHISRILLCCLVGKIDPQGIIACWSILHFIHLAQYLSHDKEMLSYMQQELETWNKNCNFFIQNGVQDDFNIPKFYSLQHYIDSIPWLEATDNYKIEMFKCLHIDFAKEGWQASNKCDHFPQMVKWLARQEKIACLQLWTMMLYTRSPGSILWRKWMFLLSSGYLATISLAKTPAELSKSLAQIIVFHATPGFLVQLKLFLAALLPPTQWVSKSTTLEGSLPFTLLDVWHQYKFTPFSLLDDSDAIQKTVKAIPMSRMLATTCFDTVLVLDTDEAESTAVEGMSFCS</sequence>
<name>A0A0D0CKE5_9AGAR</name>
<reference evidence="1 2" key="1">
    <citation type="submission" date="2014-04" db="EMBL/GenBank/DDBJ databases">
        <title>Evolutionary Origins and Diversification of the Mycorrhizal Mutualists.</title>
        <authorList>
            <consortium name="DOE Joint Genome Institute"/>
            <consortium name="Mycorrhizal Genomics Consortium"/>
            <person name="Kohler A."/>
            <person name="Kuo A."/>
            <person name="Nagy L.G."/>
            <person name="Floudas D."/>
            <person name="Copeland A."/>
            <person name="Barry K.W."/>
            <person name="Cichocki N."/>
            <person name="Veneault-Fourrey C."/>
            <person name="LaButti K."/>
            <person name="Lindquist E.A."/>
            <person name="Lipzen A."/>
            <person name="Lundell T."/>
            <person name="Morin E."/>
            <person name="Murat C."/>
            <person name="Riley R."/>
            <person name="Ohm R."/>
            <person name="Sun H."/>
            <person name="Tunlid A."/>
            <person name="Henrissat B."/>
            <person name="Grigoriev I.V."/>
            <person name="Hibbett D.S."/>
            <person name="Martin F."/>
        </authorList>
    </citation>
    <scope>NUCLEOTIDE SEQUENCE [LARGE SCALE GENOMIC DNA]</scope>
    <source>
        <strain evidence="1 2">FD-317 M1</strain>
    </source>
</reference>
<protein>
    <submittedName>
        <fullName evidence="1">Uncharacterized protein</fullName>
    </submittedName>
</protein>
<dbReference type="OrthoDB" id="3232941at2759"/>